<dbReference type="Gene3D" id="2.60.40.1120">
    <property type="entry name" value="Carboxypeptidase-like, regulatory domain"/>
    <property type="match status" value="1"/>
</dbReference>
<protein>
    <submittedName>
        <fullName evidence="5">Outer membrane receptor proteins, mostly Fe transport</fullName>
    </submittedName>
</protein>
<dbReference type="SUPFAM" id="SSF49464">
    <property type="entry name" value="Carboxypeptidase regulatory domain-like"/>
    <property type="match status" value="1"/>
</dbReference>
<dbReference type="InterPro" id="IPR008969">
    <property type="entry name" value="CarboxyPept-like_regulatory"/>
</dbReference>
<dbReference type="SMART" id="SM00965">
    <property type="entry name" value="STN"/>
    <property type="match status" value="1"/>
</dbReference>
<evidence type="ECO:0000313" key="5">
    <source>
        <dbReference type="EMBL" id="CUO76651.1"/>
    </source>
</evidence>
<keyword evidence="1" id="KW-0813">Transport</keyword>
<sequence length="183" mass="20734">MVKKSIFLHLKKRLKLFCIINVFFMIPSSSFGTNSIRWNSEEDLFSVQYENTTVKDILDYIEKHSKYIFIYSANVQKNLNNKVSISVSNKKIDAVLKELFSETGLNYKMSGRQITISVPEAPKVQQTAQQKGIKVTGNVSDEKGEPLIGVTIILKNDSTVHSLTDMNGNYSIMVPTKKSVLHR</sequence>
<dbReference type="GO" id="GO:0019867">
    <property type="term" value="C:outer membrane"/>
    <property type="evidence" value="ECO:0007669"/>
    <property type="project" value="InterPro"/>
</dbReference>
<evidence type="ECO:0000256" key="3">
    <source>
        <dbReference type="ARBA" id="ARBA00023237"/>
    </source>
</evidence>
<dbReference type="Gene3D" id="3.55.50.30">
    <property type="match status" value="1"/>
</dbReference>
<dbReference type="Proteomes" id="UP000095517">
    <property type="component" value="Unassembled WGS sequence"/>
</dbReference>
<reference evidence="5 6" key="1">
    <citation type="submission" date="2015-09" db="EMBL/GenBank/DDBJ databases">
        <authorList>
            <consortium name="Pathogen Informatics"/>
        </authorList>
    </citation>
    <scope>NUCLEOTIDE SEQUENCE [LARGE SCALE GENOMIC DNA]</scope>
    <source>
        <strain evidence="5 6">2789STDY5608840</strain>
    </source>
</reference>
<proteinExistence type="predicted"/>
<evidence type="ECO:0000259" key="4">
    <source>
        <dbReference type="SMART" id="SM00965"/>
    </source>
</evidence>
<name>A0A174HR05_9BACE</name>
<evidence type="ECO:0000313" key="6">
    <source>
        <dbReference type="Proteomes" id="UP000095517"/>
    </source>
</evidence>
<dbReference type="Pfam" id="PF07660">
    <property type="entry name" value="STN"/>
    <property type="match status" value="1"/>
</dbReference>
<dbReference type="AlphaFoldDB" id="A0A174HR05"/>
<dbReference type="InterPro" id="IPR011662">
    <property type="entry name" value="Secretin/TonB_short_N"/>
</dbReference>
<organism evidence="5 6">
    <name type="scientific">Bacteroides finegoldii</name>
    <dbReference type="NCBI Taxonomy" id="338188"/>
    <lineage>
        <taxon>Bacteria</taxon>
        <taxon>Pseudomonadati</taxon>
        <taxon>Bacteroidota</taxon>
        <taxon>Bacteroidia</taxon>
        <taxon>Bacteroidales</taxon>
        <taxon>Bacteroidaceae</taxon>
        <taxon>Bacteroides</taxon>
    </lineage>
</organism>
<keyword evidence="2" id="KW-0472">Membrane</keyword>
<evidence type="ECO:0000256" key="2">
    <source>
        <dbReference type="ARBA" id="ARBA00023136"/>
    </source>
</evidence>
<feature type="domain" description="Secretin/TonB short N-terminal" evidence="4">
    <location>
        <begin position="67"/>
        <end position="119"/>
    </location>
</feature>
<dbReference type="STRING" id="338188.ERS852397_02744"/>
<gene>
    <name evidence="5" type="ORF">ERS852397_02744</name>
</gene>
<dbReference type="EMBL" id="CYZH01000016">
    <property type="protein sequence ID" value="CUO76651.1"/>
    <property type="molecule type" value="Genomic_DNA"/>
</dbReference>
<keyword evidence="5" id="KW-0675">Receptor</keyword>
<keyword evidence="3" id="KW-0998">Cell outer membrane</keyword>
<accession>A0A174HR05</accession>
<evidence type="ECO:0000256" key="1">
    <source>
        <dbReference type="ARBA" id="ARBA00022448"/>
    </source>
</evidence>